<evidence type="ECO:0000256" key="1">
    <source>
        <dbReference type="SAM" id="Coils"/>
    </source>
</evidence>
<keyword evidence="3" id="KW-1185">Reference proteome</keyword>
<sequence>MGITYGRTYTSLEQVLERKEEILREVRMTREEFDRRADDYQLGPEERELYWEMERLDYYERVARYGREP</sequence>
<protein>
    <submittedName>
        <fullName evidence="2">Uncharacterized protein</fullName>
    </submittedName>
</protein>
<organism evidence="2 3">
    <name type="scientific">Actinotignum schaalii FB123-CNA-2</name>
    <dbReference type="NCBI Taxonomy" id="883067"/>
    <lineage>
        <taxon>Bacteria</taxon>
        <taxon>Bacillati</taxon>
        <taxon>Actinomycetota</taxon>
        <taxon>Actinomycetes</taxon>
        <taxon>Actinomycetales</taxon>
        <taxon>Actinomycetaceae</taxon>
        <taxon>Actinotignum</taxon>
    </lineage>
</organism>
<dbReference type="RefSeq" id="WP_016443039.1">
    <property type="nucleotide sequence ID" value="NZ_KE150263.1"/>
</dbReference>
<keyword evidence="1" id="KW-0175">Coiled coil</keyword>
<feature type="coiled-coil region" evidence="1">
    <location>
        <begin position="9"/>
        <end position="36"/>
    </location>
</feature>
<dbReference type="EMBL" id="AGWM01000012">
    <property type="protein sequence ID" value="EPD26155.1"/>
    <property type="molecule type" value="Genomic_DNA"/>
</dbReference>
<dbReference type="PATRIC" id="fig|883067.3.peg.1400"/>
<dbReference type="OrthoDB" id="9867097at2"/>
<gene>
    <name evidence="2" type="ORF">HMPREF9237_01430</name>
</gene>
<accession>S2VJJ5</accession>
<evidence type="ECO:0000313" key="2">
    <source>
        <dbReference type="EMBL" id="EPD26155.1"/>
    </source>
</evidence>
<dbReference type="AlphaFoldDB" id="S2VJJ5"/>
<name>S2VJJ5_9ACTO</name>
<reference evidence="2 3" key="1">
    <citation type="submission" date="2013-05" db="EMBL/GenBank/DDBJ databases">
        <title>The Genome Sequence of Actinobaculum schaalii FB123-CNA2.</title>
        <authorList>
            <consortium name="The Broad Institute Genomics Platform"/>
            <person name="Earl A."/>
            <person name="Ward D."/>
            <person name="Feldgarden M."/>
            <person name="Gevers D."/>
            <person name="Saerens B."/>
            <person name="Vaneechoutte M."/>
            <person name="Walker B."/>
            <person name="Young S."/>
            <person name="Zeng Q."/>
            <person name="Gargeya S."/>
            <person name="Fitzgerald M."/>
            <person name="Haas B."/>
            <person name="Abouelleil A."/>
            <person name="Allen A.W."/>
            <person name="Alvarado L."/>
            <person name="Arachchi H.M."/>
            <person name="Berlin A.M."/>
            <person name="Chapman S.B."/>
            <person name="Gainer-Dewar J."/>
            <person name="Goldberg J."/>
            <person name="Griggs A."/>
            <person name="Gujja S."/>
            <person name="Hansen M."/>
            <person name="Howarth C."/>
            <person name="Imamovic A."/>
            <person name="Ireland A."/>
            <person name="Larimer J."/>
            <person name="McCowan C."/>
            <person name="Murphy C."/>
            <person name="Pearson M."/>
            <person name="Poon T.W."/>
            <person name="Priest M."/>
            <person name="Roberts A."/>
            <person name="Saif S."/>
            <person name="Shea T."/>
            <person name="Sisk P."/>
            <person name="Sykes S."/>
            <person name="Wortman J."/>
            <person name="Nusbaum C."/>
            <person name="Birren B."/>
        </authorList>
    </citation>
    <scope>NUCLEOTIDE SEQUENCE [LARGE SCALE GENOMIC DNA]</scope>
    <source>
        <strain evidence="2 3">FB123-CNA-2</strain>
    </source>
</reference>
<dbReference type="Proteomes" id="UP000014393">
    <property type="component" value="Unassembled WGS sequence"/>
</dbReference>
<comment type="caution">
    <text evidence="2">The sequence shown here is derived from an EMBL/GenBank/DDBJ whole genome shotgun (WGS) entry which is preliminary data.</text>
</comment>
<dbReference type="HOGENOM" id="CLU_2520186_0_0_11"/>
<proteinExistence type="predicted"/>
<evidence type="ECO:0000313" key="3">
    <source>
        <dbReference type="Proteomes" id="UP000014393"/>
    </source>
</evidence>